<dbReference type="Proteomes" id="UP000078287">
    <property type="component" value="Unassembled WGS sequence"/>
</dbReference>
<sequence>MPTLAEINRALNEVYDPELDTPITELGFVNEVQIADGHVTVTYTVPTFWCAPNFVFMMSQDIRDEVGRVPGVTQVTVIVRNNCLEDEINRGVNAGRSFAETFPADVDQNADLEALRHTFTVKGFLARQDVLIRRMRQAGLADSAILALRISDVMVQGDDLFLQTTPLQWVPLAAADLLRYLHKRRRLQLPVSADTPLFTTVDGQPIAEAELAAYLRYSRSARLNIAFNTSLCEGLLRAQFFPERQHDYSSVGDRLMIG</sequence>
<comment type="caution">
    <text evidence="2">The sequence shown here is derived from an EMBL/GenBank/DDBJ whole genome shotgun (WGS) entry which is preliminary data.</text>
</comment>
<dbReference type="STRING" id="1707952.A6A03_07615"/>
<evidence type="ECO:0000313" key="3">
    <source>
        <dbReference type="Proteomes" id="UP000078287"/>
    </source>
</evidence>
<gene>
    <name evidence="2" type="ORF">A6A03_07615</name>
</gene>
<reference evidence="2 3" key="1">
    <citation type="submission" date="2016-04" db="EMBL/GenBank/DDBJ databases">
        <title>Chloroflexus islandicus sp. nov., a thermophilic filamentous anoxygenic phototrophic bacterium from geyser Strokkur (Iceland).</title>
        <authorList>
            <person name="Gaisin V.A."/>
            <person name="Kalashnikov A.M."/>
            <person name="Sukhacheva M.V."/>
            <person name="Grouzdev D.S."/>
            <person name="Ivanov T.M."/>
            <person name="Kuznetsov B."/>
            <person name="Gorlenko V.M."/>
        </authorList>
    </citation>
    <scope>NUCLEOTIDE SEQUENCE [LARGE SCALE GENOMIC DNA]</scope>
    <source>
        <strain evidence="3">isl-2</strain>
    </source>
</reference>
<accession>A0A178MJA0</accession>
<dbReference type="AlphaFoldDB" id="A0A178MJA0"/>
<dbReference type="OrthoDB" id="153551at2"/>
<dbReference type="Gene3D" id="3.30.300.130">
    <property type="entry name" value="Fe-S cluster assembly (FSCA)"/>
    <property type="match status" value="1"/>
</dbReference>
<dbReference type="InterPro" id="IPR002744">
    <property type="entry name" value="MIP18-like"/>
</dbReference>
<keyword evidence="3" id="KW-1185">Reference proteome</keyword>
<dbReference type="EMBL" id="LWQS01000030">
    <property type="protein sequence ID" value="OAN48633.1"/>
    <property type="molecule type" value="Genomic_DNA"/>
</dbReference>
<name>A0A178MJA0_9CHLR</name>
<evidence type="ECO:0000259" key="1">
    <source>
        <dbReference type="Pfam" id="PF01883"/>
    </source>
</evidence>
<evidence type="ECO:0000313" key="2">
    <source>
        <dbReference type="EMBL" id="OAN48633.1"/>
    </source>
</evidence>
<dbReference type="SUPFAM" id="SSF117916">
    <property type="entry name" value="Fe-S cluster assembly (FSCA) domain-like"/>
    <property type="match status" value="1"/>
</dbReference>
<dbReference type="RefSeq" id="WP_066782850.1">
    <property type="nucleotide sequence ID" value="NZ_LWQS01000030.1"/>
</dbReference>
<dbReference type="Pfam" id="PF01883">
    <property type="entry name" value="FeS_assembly_P"/>
    <property type="match status" value="1"/>
</dbReference>
<organism evidence="2 3">
    <name type="scientific">Chloroflexus islandicus</name>
    <dbReference type="NCBI Taxonomy" id="1707952"/>
    <lineage>
        <taxon>Bacteria</taxon>
        <taxon>Bacillati</taxon>
        <taxon>Chloroflexota</taxon>
        <taxon>Chloroflexia</taxon>
        <taxon>Chloroflexales</taxon>
        <taxon>Chloroflexineae</taxon>
        <taxon>Chloroflexaceae</taxon>
        <taxon>Chloroflexus</taxon>
    </lineage>
</organism>
<proteinExistence type="predicted"/>
<protein>
    <recommendedName>
        <fullName evidence="1">MIP18 family-like domain-containing protein</fullName>
    </recommendedName>
</protein>
<dbReference type="InterPro" id="IPR034904">
    <property type="entry name" value="FSCA_dom_sf"/>
</dbReference>
<feature type="domain" description="MIP18 family-like" evidence="1">
    <location>
        <begin position="5"/>
        <end position="77"/>
    </location>
</feature>